<dbReference type="InterPro" id="IPR051907">
    <property type="entry name" value="DoxX-like_oxidoreductase"/>
</dbReference>
<evidence type="ECO:0000256" key="6">
    <source>
        <dbReference type="ARBA" id="ARBA00023136"/>
    </source>
</evidence>
<dbReference type="Pfam" id="PF07681">
    <property type="entry name" value="DoxX"/>
    <property type="match status" value="1"/>
</dbReference>
<evidence type="ECO:0000256" key="4">
    <source>
        <dbReference type="ARBA" id="ARBA00022692"/>
    </source>
</evidence>
<proteinExistence type="inferred from homology"/>
<evidence type="ECO:0000313" key="8">
    <source>
        <dbReference type="EMBL" id="HGY94084.1"/>
    </source>
</evidence>
<organism evidence="8">
    <name type="scientific">Acidobacterium capsulatum</name>
    <dbReference type="NCBI Taxonomy" id="33075"/>
    <lineage>
        <taxon>Bacteria</taxon>
        <taxon>Pseudomonadati</taxon>
        <taxon>Acidobacteriota</taxon>
        <taxon>Terriglobia</taxon>
        <taxon>Terriglobales</taxon>
        <taxon>Acidobacteriaceae</taxon>
        <taxon>Acidobacterium</taxon>
    </lineage>
</organism>
<feature type="transmembrane region" description="Helical" evidence="7">
    <location>
        <begin position="16"/>
        <end position="34"/>
    </location>
</feature>
<keyword evidence="3" id="KW-1003">Cell membrane</keyword>
<comment type="caution">
    <text evidence="8">The sequence shown here is derived from an EMBL/GenBank/DDBJ whole genome shotgun (WGS) entry which is preliminary data.</text>
</comment>
<reference evidence="8" key="1">
    <citation type="journal article" date="2020" name="mSystems">
        <title>Genome- and Community-Level Interaction Insights into Carbon Utilization and Element Cycling Functions of Hydrothermarchaeota in Hydrothermal Sediment.</title>
        <authorList>
            <person name="Zhou Z."/>
            <person name="Liu Y."/>
            <person name="Xu W."/>
            <person name="Pan J."/>
            <person name="Luo Z.H."/>
            <person name="Li M."/>
        </authorList>
    </citation>
    <scope>NUCLEOTIDE SEQUENCE [LARGE SCALE GENOMIC DNA]</scope>
    <source>
        <strain evidence="8">SpSt-855</strain>
    </source>
</reference>
<feature type="transmembrane region" description="Helical" evidence="7">
    <location>
        <begin position="55"/>
        <end position="80"/>
    </location>
</feature>
<sequence length="147" mass="15978">MARLAALVTGRGIPEFPALALTVLRITTGVTLFLHHGWEKRQTQWGAFMAHFPSLFHLGSPLSFLIAFFSDFVCSLLIVLGLGTRWAALFCFCNIWVAWEFVHHFAFLGHGPAADHGELIVLYLGALATIVLAGPGRFSLDGALGKG</sequence>
<feature type="transmembrane region" description="Helical" evidence="7">
    <location>
        <begin position="120"/>
        <end position="140"/>
    </location>
</feature>
<keyword evidence="4 7" id="KW-0812">Transmembrane</keyword>
<keyword evidence="5 7" id="KW-1133">Transmembrane helix</keyword>
<evidence type="ECO:0000256" key="7">
    <source>
        <dbReference type="SAM" id="Phobius"/>
    </source>
</evidence>
<protein>
    <submittedName>
        <fullName evidence="8">DoxX family protein</fullName>
    </submittedName>
</protein>
<dbReference type="GO" id="GO:0005886">
    <property type="term" value="C:plasma membrane"/>
    <property type="evidence" value="ECO:0007669"/>
    <property type="project" value="UniProtKB-SubCell"/>
</dbReference>
<evidence type="ECO:0000256" key="1">
    <source>
        <dbReference type="ARBA" id="ARBA00004651"/>
    </source>
</evidence>
<dbReference type="PANTHER" id="PTHR33452:SF1">
    <property type="entry name" value="INNER MEMBRANE PROTEIN YPHA-RELATED"/>
    <property type="match status" value="1"/>
</dbReference>
<feature type="transmembrane region" description="Helical" evidence="7">
    <location>
        <begin position="86"/>
        <end position="108"/>
    </location>
</feature>
<comment type="subcellular location">
    <subcellularLocation>
        <location evidence="1">Cell membrane</location>
        <topology evidence="1">Multi-pass membrane protein</topology>
    </subcellularLocation>
</comment>
<evidence type="ECO:0000256" key="3">
    <source>
        <dbReference type="ARBA" id="ARBA00022475"/>
    </source>
</evidence>
<evidence type="ECO:0000256" key="5">
    <source>
        <dbReference type="ARBA" id="ARBA00022989"/>
    </source>
</evidence>
<dbReference type="InterPro" id="IPR032808">
    <property type="entry name" value="DoxX"/>
</dbReference>
<dbReference type="AlphaFoldDB" id="A0A7V4XRY9"/>
<dbReference type="PANTHER" id="PTHR33452">
    <property type="entry name" value="OXIDOREDUCTASE CATD-RELATED"/>
    <property type="match status" value="1"/>
</dbReference>
<comment type="similarity">
    <text evidence="2">Belongs to the DoxX family.</text>
</comment>
<evidence type="ECO:0000256" key="2">
    <source>
        <dbReference type="ARBA" id="ARBA00006679"/>
    </source>
</evidence>
<keyword evidence="6 7" id="KW-0472">Membrane</keyword>
<accession>A0A7V4XRY9</accession>
<name>A0A7V4XRY9_9BACT</name>
<gene>
    <name evidence="8" type="ORF">ENW50_05290</name>
</gene>
<dbReference type="EMBL" id="DTKL01000030">
    <property type="protein sequence ID" value="HGY94084.1"/>
    <property type="molecule type" value="Genomic_DNA"/>
</dbReference>